<evidence type="ECO:0008006" key="3">
    <source>
        <dbReference type="Google" id="ProtNLM"/>
    </source>
</evidence>
<dbReference type="RefSeq" id="WP_143541235.1">
    <property type="nucleotide sequence ID" value="NZ_CP077418.1"/>
</dbReference>
<reference evidence="1" key="1">
    <citation type="submission" date="2023-02" db="EMBL/GenBank/DDBJ databases">
        <title>A novel hydrolase synthesized by Rhodococcus erythropolis HQ is responsible for the detoxification of Zearalenone.</title>
        <authorList>
            <person name="Hu J."/>
            <person name="Xu J."/>
        </authorList>
    </citation>
    <scope>NUCLEOTIDE SEQUENCE</scope>
    <source>
        <strain evidence="1">HQ</strain>
    </source>
</reference>
<organism evidence="1 2">
    <name type="scientific">Rhodococcus qingshengii</name>
    <dbReference type="NCBI Taxonomy" id="334542"/>
    <lineage>
        <taxon>Bacteria</taxon>
        <taxon>Bacillati</taxon>
        <taxon>Actinomycetota</taxon>
        <taxon>Actinomycetes</taxon>
        <taxon>Mycobacteriales</taxon>
        <taxon>Nocardiaceae</taxon>
        <taxon>Rhodococcus</taxon>
        <taxon>Rhodococcus erythropolis group</taxon>
    </lineage>
</organism>
<dbReference type="EMBL" id="JARDXE010000028">
    <property type="protein sequence ID" value="MDE8649545.1"/>
    <property type="molecule type" value="Genomic_DNA"/>
</dbReference>
<accession>A0AAW6LX67</accession>
<proteinExistence type="predicted"/>
<sequence length="88" mass="9922">MRPNRYLDDYLHGLEFLGGVYPDDARAIAEHGIVAALDDDDAFVFLLRLVGPDAPAYADELWQLISGFLNSRRVEELFGGAEDVVRRR</sequence>
<name>A0AAW6LX67_RHOSG</name>
<gene>
    <name evidence="1" type="ORF">PXH69_31715</name>
</gene>
<dbReference type="AlphaFoldDB" id="A0AAW6LX67"/>
<evidence type="ECO:0000313" key="2">
    <source>
        <dbReference type="Proteomes" id="UP001217325"/>
    </source>
</evidence>
<evidence type="ECO:0000313" key="1">
    <source>
        <dbReference type="EMBL" id="MDE8649545.1"/>
    </source>
</evidence>
<protein>
    <recommendedName>
        <fullName evidence="3">CdiI immunity protein domain-containing protein</fullName>
    </recommendedName>
</protein>
<comment type="caution">
    <text evidence="1">The sequence shown here is derived from an EMBL/GenBank/DDBJ whole genome shotgun (WGS) entry which is preliminary data.</text>
</comment>
<dbReference type="Proteomes" id="UP001217325">
    <property type="component" value="Unassembled WGS sequence"/>
</dbReference>